<accession>A0AAN9S6I7</accession>
<comment type="caution">
    <text evidence="1">The sequence shown here is derived from an EMBL/GenBank/DDBJ whole genome shotgun (WGS) entry which is preliminary data.</text>
</comment>
<dbReference type="Proteomes" id="UP001386955">
    <property type="component" value="Unassembled WGS sequence"/>
</dbReference>
<gene>
    <name evidence="1" type="ORF">VNO78_23373</name>
</gene>
<reference evidence="1 2" key="1">
    <citation type="submission" date="2024-01" db="EMBL/GenBank/DDBJ databases">
        <title>The genomes of 5 underutilized Papilionoideae crops provide insights into root nodulation and disease resistanc.</title>
        <authorList>
            <person name="Jiang F."/>
        </authorList>
    </citation>
    <scope>NUCLEOTIDE SEQUENCE [LARGE SCALE GENOMIC DNA]</scope>
    <source>
        <strain evidence="1">DUOXIRENSHENG_FW03</strain>
        <tissue evidence="1">Leaves</tissue>
    </source>
</reference>
<evidence type="ECO:0000313" key="2">
    <source>
        <dbReference type="Proteomes" id="UP001386955"/>
    </source>
</evidence>
<organism evidence="1 2">
    <name type="scientific">Psophocarpus tetragonolobus</name>
    <name type="common">Winged bean</name>
    <name type="synonym">Dolichos tetragonolobus</name>
    <dbReference type="NCBI Taxonomy" id="3891"/>
    <lineage>
        <taxon>Eukaryota</taxon>
        <taxon>Viridiplantae</taxon>
        <taxon>Streptophyta</taxon>
        <taxon>Embryophyta</taxon>
        <taxon>Tracheophyta</taxon>
        <taxon>Spermatophyta</taxon>
        <taxon>Magnoliopsida</taxon>
        <taxon>eudicotyledons</taxon>
        <taxon>Gunneridae</taxon>
        <taxon>Pentapetalae</taxon>
        <taxon>rosids</taxon>
        <taxon>fabids</taxon>
        <taxon>Fabales</taxon>
        <taxon>Fabaceae</taxon>
        <taxon>Papilionoideae</taxon>
        <taxon>50 kb inversion clade</taxon>
        <taxon>NPAAA clade</taxon>
        <taxon>indigoferoid/millettioid clade</taxon>
        <taxon>Phaseoleae</taxon>
        <taxon>Psophocarpus</taxon>
    </lineage>
</organism>
<protein>
    <submittedName>
        <fullName evidence="1">Uncharacterized protein</fullName>
    </submittedName>
</protein>
<proteinExistence type="predicted"/>
<name>A0AAN9S6I7_PSOTE</name>
<evidence type="ECO:0000313" key="1">
    <source>
        <dbReference type="EMBL" id="KAK7388554.1"/>
    </source>
</evidence>
<sequence length="98" mass="11158">MSGMLPGVECARRRRLHNSASTRDPTTRSLCLYIRNLHNNNSSSSSLLACPDENLEGAALKAKRRLDQKFMAPMKLQNQRPHYKCKGLLLAFWSQLRS</sequence>
<keyword evidence="2" id="KW-1185">Reference proteome</keyword>
<dbReference type="AlphaFoldDB" id="A0AAN9S6I7"/>
<dbReference type="EMBL" id="JAYMYS010000006">
    <property type="protein sequence ID" value="KAK7388554.1"/>
    <property type="molecule type" value="Genomic_DNA"/>
</dbReference>